<evidence type="ECO:0000313" key="1">
    <source>
        <dbReference type="EMBL" id="KAF8780909.1"/>
    </source>
</evidence>
<dbReference type="OrthoDB" id="679190at2759"/>
<sequence length="266" mass="30047">MQSTWTDAPQPRATMRLEVEEEEDLSEACRRDCFCAMCMIAFCSHCCRCHHHMKLAGCNCVLYVDTDAAGRPVFPKRYPNGELIEDFMLERLVAQDYVTTLNMDAYCTKCTHAFCTGICSHHHQYCGRDAIVRRIEEHGGRHYVRCKGDEKWFAELETVLGDPEEIIEPIMAGTWNVVEAAADPGVRRLTNAEQRAWEARVLNLAVVNPVEVLGDLMQPSMNTSTLHILKYLRGKPCTSRAEDAVEAPGAGGWRVALCLRREEAPR</sequence>
<accession>A0A835KWR3</accession>
<keyword evidence="2" id="KW-1185">Reference proteome</keyword>
<dbReference type="AlphaFoldDB" id="A0A835KWR3"/>
<name>A0A835KWR3_9POAL</name>
<evidence type="ECO:0000313" key="2">
    <source>
        <dbReference type="Proteomes" id="UP000636709"/>
    </source>
</evidence>
<comment type="caution">
    <text evidence="1">The sequence shown here is derived from an EMBL/GenBank/DDBJ whole genome shotgun (WGS) entry which is preliminary data.</text>
</comment>
<protein>
    <submittedName>
        <fullName evidence="1">Uncharacterized protein</fullName>
    </submittedName>
</protein>
<reference evidence="1" key="1">
    <citation type="submission" date="2020-07" db="EMBL/GenBank/DDBJ databases">
        <title>Genome sequence and genetic diversity analysis of an under-domesticated orphan crop, white fonio (Digitaria exilis).</title>
        <authorList>
            <person name="Bennetzen J.L."/>
            <person name="Chen S."/>
            <person name="Ma X."/>
            <person name="Wang X."/>
            <person name="Yssel A.E.J."/>
            <person name="Chaluvadi S.R."/>
            <person name="Johnson M."/>
            <person name="Gangashetty P."/>
            <person name="Hamidou F."/>
            <person name="Sanogo M.D."/>
            <person name="Zwaenepoel A."/>
            <person name="Wallace J."/>
            <person name="Van De Peer Y."/>
            <person name="Van Deynze A."/>
        </authorList>
    </citation>
    <scope>NUCLEOTIDE SEQUENCE</scope>
    <source>
        <tissue evidence="1">Leaves</tissue>
    </source>
</reference>
<dbReference type="Proteomes" id="UP000636709">
    <property type="component" value="Unassembled WGS sequence"/>
</dbReference>
<gene>
    <name evidence="1" type="ORF">HU200_000872</name>
</gene>
<organism evidence="1 2">
    <name type="scientific">Digitaria exilis</name>
    <dbReference type="NCBI Taxonomy" id="1010633"/>
    <lineage>
        <taxon>Eukaryota</taxon>
        <taxon>Viridiplantae</taxon>
        <taxon>Streptophyta</taxon>
        <taxon>Embryophyta</taxon>
        <taxon>Tracheophyta</taxon>
        <taxon>Spermatophyta</taxon>
        <taxon>Magnoliopsida</taxon>
        <taxon>Liliopsida</taxon>
        <taxon>Poales</taxon>
        <taxon>Poaceae</taxon>
        <taxon>PACMAD clade</taxon>
        <taxon>Panicoideae</taxon>
        <taxon>Panicodae</taxon>
        <taxon>Paniceae</taxon>
        <taxon>Anthephorinae</taxon>
        <taxon>Digitaria</taxon>
    </lineage>
</organism>
<dbReference type="EMBL" id="JACEFO010000112">
    <property type="protein sequence ID" value="KAF8780909.1"/>
    <property type="molecule type" value="Genomic_DNA"/>
</dbReference>
<proteinExistence type="predicted"/>
<dbReference type="Gene3D" id="3.40.50.720">
    <property type="entry name" value="NAD(P)-binding Rossmann-like Domain"/>
    <property type="match status" value="1"/>
</dbReference>